<dbReference type="PANTHER" id="PTHR24305">
    <property type="entry name" value="CYTOCHROME P450"/>
    <property type="match status" value="1"/>
</dbReference>
<sequence length="443" mass="49426">MKEKGYDGVVPVDLSIFGKYNFLLSPESVRAATVEESSILPRRFSVPLFETLELDRGIVYEQGERHKRNKRMCIPSFEQSQSMESFVGATKAELDDLSLSFQAKANDDDSNIDLYAEMRKSALNVVLDVSFGLGKEGASNFQRADELSKTIAEYLERIVALANEIPPLWQISPRLSYNYVRVTDVVLPNLRKLVSEVIEARRLEGEEGKKKRNRADLLGVLVEQLDDNADVRLILFDVVIAGSDTTASTSTAALYLLHQDGNKEWLERARREAEETNAGRDIPLEKIRSTMPVCVSIAREVLRLYPPVPFVGRTATGSGSLLDGKYPVEPGDTFCFSPWFLGRDPTQWANAADFYPQRWLDDPTNGGAPNNFSWLPFGAGLRGCLGTRLGLTEVTLGIARLLVDFEFDFETKGPLPVKYDLTLNLDGVMNCKITSRTPRGTNI</sequence>
<dbReference type="GO" id="GO:0020037">
    <property type="term" value="F:heme binding"/>
    <property type="evidence" value="ECO:0007669"/>
    <property type="project" value="InterPro"/>
</dbReference>
<feature type="binding site" description="axial binding residue" evidence="3">
    <location>
        <position position="384"/>
    </location>
    <ligand>
        <name>heme</name>
        <dbReference type="ChEBI" id="CHEBI:30413"/>
    </ligand>
    <ligandPart>
        <name>Fe</name>
        <dbReference type="ChEBI" id="CHEBI:18248"/>
    </ligandPart>
</feature>
<dbReference type="GO" id="GO:0004497">
    <property type="term" value="F:monooxygenase activity"/>
    <property type="evidence" value="ECO:0007669"/>
    <property type="project" value="UniProtKB-KW"/>
</dbReference>
<dbReference type="PRINTS" id="PR00463">
    <property type="entry name" value="EP450I"/>
</dbReference>
<dbReference type="Pfam" id="PF00067">
    <property type="entry name" value="p450"/>
    <property type="match status" value="1"/>
</dbReference>
<keyword evidence="4" id="KW-0560">Oxidoreductase</keyword>
<dbReference type="GO" id="GO:0016705">
    <property type="term" value="F:oxidoreductase activity, acting on paired donors, with incorporation or reduction of molecular oxygen"/>
    <property type="evidence" value="ECO:0007669"/>
    <property type="project" value="InterPro"/>
</dbReference>
<protein>
    <recommendedName>
        <fullName evidence="6">Cytochrome P450</fullName>
    </recommendedName>
</protein>
<proteinExistence type="inferred from homology"/>
<dbReference type="CDD" id="cd00302">
    <property type="entry name" value="cytochrome_P450"/>
    <property type="match status" value="1"/>
</dbReference>
<organism evidence="5">
    <name type="scientific">Ditylum brightwellii</name>
    <dbReference type="NCBI Taxonomy" id="49249"/>
    <lineage>
        <taxon>Eukaryota</taxon>
        <taxon>Sar</taxon>
        <taxon>Stramenopiles</taxon>
        <taxon>Ochrophyta</taxon>
        <taxon>Bacillariophyta</taxon>
        <taxon>Mediophyceae</taxon>
        <taxon>Lithodesmiophycidae</taxon>
        <taxon>Lithodesmiales</taxon>
        <taxon>Lithodesmiaceae</taxon>
        <taxon>Ditylum</taxon>
    </lineage>
</organism>
<keyword evidence="3 4" id="KW-0408">Iron</keyword>
<dbReference type="Gene3D" id="1.10.630.10">
    <property type="entry name" value="Cytochrome P450"/>
    <property type="match status" value="1"/>
</dbReference>
<evidence type="ECO:0000256" key="4">
    <source>
        <dbReference type="RuleBase" id="RU000461"/>
    </source>
</evidence>
<reference evidence="5" key="1">
    <citation type="submission" date="2021-01" db="EMBL/GenBank/DDBJ databases">
        <authorList>
            <person name="Corre E."/>
            <person name="Pelletier E."/>
            <person name="Niang G."/>
            <person name="Scheremetjew M."/>
            <person name="Finn R."/>
            <person name="Kale V."/>
            <person name="Holt S."/>
            <person name="Cochrane G."/>
            <person name="Meng A."/>
            <person name="Brown T."/>
            <person name="Cohen L."/>
        </authorList>
    </citation>
    <scope>NUCLEOTIDE SEQUENCE</scope>
    <source>
        <strain evidence="5">Pop2</strain>
    </source>
</reference>
<dbReference type="PRINTS" id="PR00385">
    <property type="entry name" value="P450"/>
</dbReference>
<dbReference type="InterPro" id="IPR036396">
    <property type="entry name" value="Cyt_P450_sf"/>
</dbReference>
<keyword evidence="3 4" id="KW-0479">Metal-binding</keyword>
<keyword evidence="4" id="KW-0503">Monooxygenase</keyword>
<name>A0A7S1Z5M4_9STRA</name>
<dbReference type="GO" id="GO:0005506">
    <property type="term" value="F:iron ion binding"/>
    <property type="evidence" value="ECO:0007669"/>
    <property type="project" value="InterPro"/>
</dbReference>
<comment type="cofactor">
    <cofactor evidence="1 3">
        <name>heme</name>
        <dbReference type="ChEBI" id="CHEBI:30413"/>
    </cofactor>
</comment>
<dbReference type="InterPro" id="IPR002401">
    <property type="entry name" value="Cyt_P450_E_grp-I"/>
</dbReference>
<evidence type="ECO:0000256" key="3">
    <source>
        <dbReference type="PIRSR" id="PIRSR602401-1"/>
    </source>
</evidence>
<evidence type="ECO:0008006" key="6">
    <source>
        <dbReference type="Google" id="ProtNLM"/>
    </source>
</evidence>
<comment type="similarity">
    <text evidence="2 4">Belongs to the cytochrome P450 family.</text>
</comment>
<dbReference type="SUPFAM" id="SSF48264">
    <property type="entry name" value="Cytochrome P450"/>
    <property type="match status" value="1"/>
</dbReference>
<dbReference type="EMBL" id="HBGN01016577">
    <property type="protein sequence ID" value="CAD9329265.1"/>
    <property type="molecule type" value="Transcribed_RNA"/>
</dbReference>
<gene>
    <name evidence="5" type="ORF">DBRI1063_LOCUS10672</name>
</gene>
<dbReference type="InterPro" id="IPR017972">
    <property type="entry name" value="Cyt_P450_CS"/>
</dbReference>
<keyword evidence="3 4" id="KW-0349">Heme</keyword>
<dbReference type="InterPro" id="IPR050121">
    <property type="entry name" value="Cytochrome_P450_monoxygenase"/>
</dbReference>
<evidence type="ECO:0000256" key="2">
    <source>
        <dbReference type="ARBA" id="ARBA00010617"/>
    </source>
</evidence>
<evidence type="ECO:0000256" key="1">
    <source>
        <dbReference type="ARBA" id="ARBA00001971"/>
    </source>
</evidence>
<accession>A0A7S1Z5M4</accession>
<dbReference type="InterPro" id="IPR001128">
    <property type="entry name" value="Cyt_P450"/>
</dbReference>
<dbReference type="PROSITE" id="PS00086">
    <property type="entry name" value="CYTOCHROME_P450"/>
    <property type="match status" value="1"/>
</dbReference>
<dbReference type="AlphaFoldDB" id="A0A7S1Z5M4"/>
<evidence type="ECO:0000313" key="5">
    <source>
        <dbReference type="EMBL" id="CAD9329265.1"/>
    </source>
</evidence>
<dbReference type="PANTHER" id="PTHR24305:SF166">
    <property type="entry name" value="CYTOCHROME P450 12A4, MITOCHONDRIAL-RELATED"/>
    <property type="match status" value="1"/>
</dbReference>